<reference evidence="3" key="2">
    <citation type="submission" date="2015-01" db="EMBL/GenBank/DDBJ databases">
        <title>Evolutionary Origins and Diversification of the Mycorrhizal Mutualists.</title>
        <authorList>
            <consortium name="DOE Joint Genome Institute"/>
            <consortium name="Mycorrhizal Genomics Consortium"/>
            <person name="Kohler A."/>
            <person name="Kuo A."/>
            <person name="Nagy L.G."/>
            <person name="Floudas D."/>
            <person name="Copeland A."/>
            <person name="Barry K.W."/>
            <person name="Cichocki N."/>
            <person name="Veneault-Fourrey C."/>
            <person name="LaButti K."/>
            <person name="Lindquist E.A."/>
            <person name="Lipzen A."/>
            <person name="Lundell T."/>
            <person name="Morin E."/>
            <person name="Murat C."/>
            <person name="Riley R."/>
            <person name="Ohm R."/>
            <person name="Sun H."/>
            <person name="Tunlid A."/>
            <person name="Henrissat B."/>
            <person name="Grigoriev I.V."/>
            <person name="Hibbett D.S."/>
            <person name="Martin F."/>
        </authorList>
    </citation>
    <scope>NUCLEOTIDE SEQUENCE [LARGE SCALE GENOMIC DNA]</scope>
    <source>
        <strain evidence="3">F 1598</strain>
    </source>
</reference>
<reference evidence="1" key="3">
    <citation type="submission" date="2015-02" db="EMBL/GenBank/DDBJ databases">
        <title>Evolutionary Origins and Diversification of the Mycorrhizal Mutualists.</title>
        <authorList>
            <consortium name="DOE Joint Genome Institute"/>
            <consortium name="Mycorrhizal Genomics Consortium"/>
            <person name="Kohler A."/>
            <person name="Kuo A."/>
            <person name="Nagy L.G."/>
            <person name="Floudas D."/>
            <person name="Copeland A."/>
            <person name="Barry K.W."/>
            <person name="Cichocki N."/>
            <person name="Veneault-Fourrey C."/>
            <person name="LaButti K."/>
            <person name="Lindquist E.A."/>
            <person name="Lipzen A."/>
            <person name="Lundell T."/>
            <person name="Morin E."/>
            <person name="Murat C."/>
            <person name="Riley R."/>
            <person name="Ohm R."/>
            <person name="Sun H."/>
            <person name="Tunlid A."/>
            <person name="Henrissat B."/>
            <person name="Grigoriev I.V."/>
            <person name="Hibbett D.S."/>
            <person name="Martin F."/>
        </authorList>
    </citation>
    <scope>NUCLEOTIDE SEQUENCE</scope>
    <source>
        <strain evidence="1">F 1598</strain>
    </source>
</reference>
<evidence type="ECO:0000313" key="3">
    <source>
        <dbReference type="Proteomes" id="UP000054166"/>
    </source>
</evidence>
<proteinExistence type="predicted"/>
<organism evidence="1 3">
    <name type="scientific">Piloderma croceum (strain F 1598)</name>
    <dbReference type="NCBI Taxonomy" id="765440"/>
    <lineage>
        <taxon>Eukaryota</taxon>
        <taxon>Fungi</taxon>
        <taxon>Dikarya</taxon>
        <taxon>Basidiomycota</taxon>
        <taxon>Agaricomycotina</taxon>
        <taxon>Agaricomycetes</taxon>
        <taxon>Agaricomycetidae</taxon>
        <taxon>Atheliales</taxon>
        <taxon>Atheliaceae</taxon>
        <taxon>Piloderma</taxon>
    </lineage>
</organism>
<dbReference type="EMBL" id="KN833236">
    <property type="protein sequence ID" value="KIM71680.1"/>
    <property type="molecule type" value="Genomic_DNA"/>
</dbReference>
<gene>
    <name evidence="2" type="ORF">PILCRDRAFT_820866</name>
    <name evidence="1" type="ORF">PILCRDRAFT_830199</name>
</gene>
<sequence length="259" mass="29436">MPFVLRSASYYTGDRRHFPEGTRGFLYYCQPNPGAPLVAGQIRFRLTPGNDPASFIQGSDLLMPNGLPWSIPLLMIAGEKIKDQGDSATGIWQQLVDDGLVTPTLLETWGATMKASKLAPIPSSRIIHSFGQLFHVDFDLNCFYFFLLTMNQLRRQRYYGLFTEYEDHPIIRPYLGSALCCFERSILPQHNGTRTVVIRIVKMISPPICVYPDYNGCIPLPVEGELVHYHYKRWGLQPKSYNVDSPGHASLKMLFRDES</sequence>
<reference evidence="1 3" key="1">
    <citation type="submission" date="2014-04" db="EMBL/GenBank/DDBJ databases">
        <authorList>
            <consortium name="DOE Joint Genome Institute"/>
            <person name="Kuo A."/>
            <person name="Tarkka M."/>
            <person name="Buscot F."/>
            <person name="Kohler A."/>
            <person name="Nagy L.G."/>
            <person name="Floudas D."/>
            <person name="Copeland A."/>
            <person name="Barry K.W."/>
            <person name="Cichocki N."/>
            <person name="Veneault-Fourrey C."/>
            <person name="LaButti K."/>
            <person name="Lindquist E.A."/>
            <person name="Lipzen A."/>
            <person name="Lundell T."/>
            <person name="Morin E."/>
            <person name="Murat C."/>
            <person name="Sun H."/>
            <person name="Tunlid A."/>
            <person name="Henrissat B."/>
            <person name="Grigoriev I.V."/>
            <person name="Hibbett D.S."/>
            <person name="Martin F."/>
            <person name="Nordberg H.P."/>
            <person name="Cantor M.N."/>
            <person name="Hua S.X."/>
        </authorList>
    </citation>
    <scope>NUCLEOTIDE SEQUENCE [LARGE SCALE GENOMIC DNA]</scope>
    <source>
        <strain evidence="1 3">F 1598</strain>
    </source>
</reference>
<dbReference type="HOGENOM" id="CLU_1074062_0_0_1"/>
<protein>
    <submittedName>
        <fullName evidence="1">Uncharacterized protein</fullName>
    </submittedName>
</protein>
<dbReference type="AlphaFoldDB" id="A0A0C3EGB2"/>
<accession>A0A0C3EGB2</accession>
<keyword evidence="3" id="KW-1185">Reference proteome</keyword>
<name>A0A0C3EGB2_PILCF</name>
<evidence type="ECO:0000313" key="2">
    <source>
        <dbReference type="EMBL" id="KIM81981.1"/>
    </source>
</evidence>
<dbReference type="Proteomes" id="UP000054166">
    <property type="component" value="Unassembled WGS sequence"/>
</dbReference>
<dbReference type="EMBL" id="KN832996">
    <property type="protein sequence ID" value="KIM81981.1"/>
    <property type="molecule type" value="Genomic_DNA"/>
</dbReference>
<dbReference type="OrthoDB" id="3067792at2759"/>
<evidence type="ECO:0000313" key="1">
    <source>
        <dbReference type="EMBL" id="KIM71680.1"/>
    </source>
</evidence>